<accession>A0AAV6ZKD1</accession>
<feature type="region of interest" description="Disordered" evidence="2">
    <location>
        <begin position="70"/>
        <end position="158"/>
    </location>
</feature>
<feature type="compositionally biased region" description="Basic and acidic residues" evidence="2">
    <location>
        <begin position="101"/>
        <end position="118"/>
    </location>
</feature>
<feature type="chain" id="PRO_5043540788" description="Serpin domain-containing protein" evidence="3">
    <location>
        <begin position="17"/>
        <end position="530"/>
    </location>
</feature>
<protein>
    <recommendedName>
        <fullName evidence="4">Serpin domain-containing protein</fullName>
    </recommendedName>
</protein>
<comment type="similarity">
    <text evidence="1">Belongs to the serpin family.</text>
</comment>
<evidence type="ECO:0000256" key="2">
    <source>
        <dbReference type="SAM" id="MobiDB-lite"/>
    </source>
</evidence>
<dbReference type="InterPro" id="IPR000215">
    <property type="entry name" value="Serpin_fam"/>
</dbReference>
<dbReference type="Gene3D" id="2.30.39.10">
    <property type="entry name" value="Alpha-1-antitrypsin, domain 1"/>
    <property type="match status" value="1"/>
</dbReference>
<sequence length="530" mass="59640">MQLIIPVTFFFATATCMNNGTYPFPNGPDFITEPAEQEPVADPKQTLKETAINQEPSAVIHVQSFQQWGDSKNEVPVNGNKSPMERINETSESSLEFPNMNRERRLEESKTTEMEEKNVVITENQTDKSEQTPDKGANLENNQEGKSSAPKCSDTWPQCTDPRNAIEEVPRELSRFTINLYKKLSSHEENSNIVISPVSVALGLAQIMLGSSGKTRENLLNILFGGLREPQCVHAAIQNLTASQSFLTANNIFYSKDFSLKEIFTNQSERFYGTKGTQLQKDKKNSLSQINKWVSENTKNMIKNLFKELPDFQLMLINVIYYQGKWVNRFEPKQTKKDAFHVTPSSKVQVYMMNNHKYPLQSIRDTYLDAHVARLPLSDNCSLIIFLPLSHTKDALRTVESHLTEEIVYLLMTQLEEKAPRATAISLPKLKLDSDFGLSETLSALGLYDLFETPDFCALSDSPELAITDVRHRAILDVREDGAKAAAATSVTVGRTMSLFSANRPFLYILADDIKKIPIVIGRVADPSKN</sequence>
<feature type="domain" description="Serpin" evidence="4">
    <location>
        <begin position="178"/>
        <end position="527"/>
    </location>
</feature>
<keyword evidence="3" id="KW-0732">Signal</keyword>
<dbReference type="Proteomes" id="UP000824782">
    <property type="component" value="Unassembled WGS sequence"/>
</dbReference>
<dbReference type="Pfam" id="PF00079">
    <property type="entry name" value="Serpin"/>
    <property type="match status" value="1"/>
</dbReference>
<name>A0AAV6ZKD1_ENGPU</name>
<dbReference type="EMBL" id="WNYA01000606">
    <property type="protein sequence ID" value="KAG8547805.1"/>
    <property type="molecule type" value="Genomic_DNA"/>
</dbReference>
<dbReference type="AlphaFoldDB" id="A0AAV6ZKD1"/>
<keyword evidence="6" id="KW-1185">Reference proteome</keyword>
<reference evidence="5" key="1">
    <citation type="thesis" date="2020" institute="ProQuest LLC" country="789 East Eisenhower Parkway, Ann Arbor, MI, USA">
        <title>Comparative Genomics and Chromosome Evolution.</title>
        <authorList>
            <person name="Mudd A.B."/>
        </authorList>
    </citation>
    <scope>NUCLEOTIDE SEQUENCE</scope>
    <source>
        <strain evidence="5">237g6f4</strain>
        <tissue evidence="5">Blood</tissue>
    </source>
</reference>
<evidence type="ECO:0000256" key="3">
    <source>
        <dbReference type="SAM" id="SignalP"/>
    </source>
</evidence>
<dbReference type="InterPro" id="IPR023795">
    <property type="entry name" value="Serpin_CS"/>
</dbReference>
<comment type="caution">
    <text evidence="5">The sequence shown here is derived from an EMBL/GenBank/DDBJ whole genome shotgun (WGS) entry which is preliminary data.</text>
</comment>
<dbReference type="InterPro" id="IPR042185">
    <property type="entry name" value="Serpin_sf_2"/>
</dbReference>
<evidence type="ECO:0000256" key="1">
    <source>
        <dbReference type="RuleBase" id="RU000411"/>
    </source>
</evidence>
<dbReference type="InterPro" id="IPR036186">
    <property type="entry name" value="Serpin_sf"/>
</dbReference>
<evidence type="ECO:0000313" key="5">
    <source>
        <dbReference type="EMBL" id="KAG8547805.1"/>
    </source>
</evidence>
<evidence type="ECO:0000259" key="4">
    <source>
        <dbReference type="SMART" id="SM00093"/>
    </source>
</evidence>
<dbReference type="SMART" id="SM00093">
    <property type="entry name" value="SERPIN"/>
    <property type="match status" value="1"/>
</dbReference>
<feature type="signal peptide" evidence="3">
    <location>
        <begin position="1"/>
        <end position="16"/>
    </location>
</feature>
<organism evidence="5 6">
    <name type="scientific">Engystomops pustulosus</name>
    <name type="common">Tungara frog</name>
    <name type="synonym">Physalaemus pustulosus</name>
    <dbReference type="NCBI Taxonomy" id="76066"/>
    <lineage>
        <taxon>Eukaryota</taxon>
        <taxon>Metazoa</taxon>
        <taxon>Chordata</taxon>
        <taxon>Craniata</taxon>
        <taxon>Vertebrata</taxon>
        <taxon>Euteleostomi</taxon>
        <taxon>Amphibia</taxon>
        <taxon>Batrachia</taxon>
        <taxon>Anura</taxon>
        <taxon>Neobatrachia</taxon>
        <taxon>Hyloidea</taxon>
        <taxon>Leptodactylidae</taxon>
        <taxon>Leiuperinae</taxon>
        <taxon>Engystomops</taxon>
    </lineage>
</organism>
<dbReference type="PANTHER" id="PTHR11461">
    <property type="entry name" value="SERINE PROTEASE INHIBITOR, SERPIN"/>
    <property type="match status" value="1"/>
</dbReference>
<gene>
    <name evidence="5" type="ORF">GDO81_027446</name>
</gene>
<dbReference type="InterPro" id="IPR042178">
    <property type="entry name" value="Serpin_sf_1"/>
</dbReference>
<dbReference type="GO" id="GO:0004867">
    <property type="term" value="F:serine-type endopeptidase inhibitor activity"/>
    <property type="evidence" value="ECO:0007669"/>
    <property type="project" value="InterPro"/>
</dbReference>
<dbReference type="InterPro" id="IPR023796">
    <property type="entry name" value="Serpin_dom"/>
</dbReference>
<dbReference type="GO" id="GO:0005615">
    <property type="term" value="C:extracellular space"/>
    <property type="evidence" value="ECO:0007669"/>
    <property type="project" value="InterPro"/>
</dbReference>
<proteinExistence type="inferred from homology"/>
<dbReference type="SUPFAM" id="SSF56574">
    <property type="entry name" value="Serpins"/>
    <property type="match status" value="1"/>
</dbReference>
<dbReference type="PROSITE" id="PS00284">
    <property type="entry name" value="SERPIN"/>
    <property type="match status" value="1"/>
</dbReference>
<dbReference type="PANTHER" id="PTHR11461:SF159">
    <property type="entry name" value="PLASMA PROTEASE C1 INHIBITOR"/>
    <property type="match status" value="1"/>
</dbReference>
<evidence type="ECO:0000313" key="6">
    <source>
        <dbReference type="Proteomes" id="UP000824782"/>
    </source>
</evidence>
<dbReference type="Gene3D" id="3.30.497.10">
    <property type="entry name" value="Antithrombin, subunit I, domain 2"/>
    <property type="match status" value="1"/>
</dbReference>